<evidence type="ECO:0000256" key="7">
    <source>
        <dbReference type="ARBA" id="ARBA00048202"/>
    </source>
</evidence>
<evidence type="ECO:0000313" key="10">
    <source>
        <dbReference type="EMBL" id="KIQ66414.1"/>
    </source>
</evidence>
<dbReference type="SUPFAM" id="SSF52283">
    <property type="entry name" value="Formate/glycerate dehydrogenase catalytic domain-like"/>
    <property type="match status" value="1"/>
</dbReference>
<protein>
    <recommendedName>
        <fullName evidence="2">proton-translocating NAD(P)(+) transhydrogenase</fullName>
        <ecNumber evidence="2">7.1.1.1</ecNumber>
    </recommendedName>
</protein>
<evidence type="ECO:0000259" key="8">
    <source>
        <dbReference type="SMART" id="SM01002"/>
    </source>
</evidence>
<dbReference type="Proteomes" id="UP000032066">
    <property type="component" value="Unassembled WGS sequence"/>
</dbReference>
<keyword evidence="5" id="KW-1278">Translocase</keyword>
<dbReference type="SMART" id="SM01003">
    <property type="entry name" value="AlaDh_PNT_N"/>
    <property type="match status" value="1"/>
</dbReference>
<evidence type="ECO:0000256" key="1">
    <source>
        <dbReference type="ARBA" id="ARBA00003943"/>
    </source>
</evidence>
<evidence type="ECO:0000313" key="11">
    <source>
        <dbReference type="Proteomes" id="UP000032066"/>
    </source>
</evidence>
<dbReference type="RefSeq" id="WP_043907604.1">
    <property type="nucleotide sequence ID" value="NZ_JXZB01000001.1"/>
</dbReference>
<accession>A0A0D0PV57</accession>
<dbReference type="SUPFAM" id="SSF51735">
    <property type="entry name" value="NAD(P)-binding Rossmann-fold domains"/>
    <property type="match status" value="1"/>
</dbReference>
<proteinExistence type="predicted"/>
<dbReference type="GO" id="GO:0050661">
    <property type="term" value="F:NADP binding"/>
    <property type="evidence" value="ECO:0007669"/>
    <property type="project" value="TreeGrafter"/>
</dbReference>
<evidence type="ECO:0000259" key="9">
    <source>
        <dbReference type="SMART" id="SM01003"/>
    </source>
</evidence>
<dbReference type="PATRIC" id="fig|2064.6.peg.462"/>
<organism evidence="10 11">
    <name type="scientific">Kitasatospora griseola</name>
    <name type="common">Streptomyces griseolosporeus</name>
    <dbReference type="NCBI Taxonomy" id="2064"/>
    <lineage>
        <taxon>Bacteria</taxon>
        <taxon>Bacillati</taxon>
        <taxon>Actinomycetota</taxon>
        <taxon>Actinomycetes</taxon>
        <taxon>Kitasatosporales</taxon>
        <taxon>Streptomycetaceae</taxon>
        <taxon>Kitasatospora</taxon>
    </lineage>
</organism>
<evidence type="ECO:0000256" key="3">
    <source>
        <dbReference type="ARBA" id="ARBA00022741"/>
    </source>
</evidence>
<dbReference type="PANTHER" id="PTHR10160:SF19">
    <property type="entry name" value="PROTON-TRANSLOCATING NAD(P)(+) TRANSHYDROGENASE"/>
    <property type="match status" value="1"/>
</dbReference>
<dbReference type="EC" id="7.1.1.1" evidence="2"/>
<dbReference type="GO" id="GO:0006740">
    <property type="term" value="P:NADPH regeneration"/>
    <property type="evidence" value="ECO:0007669"/>
    <property type="project" value="TreeGrafter"/>
</dbReference>
<dbReference type="GO" id="GO:0008750">
    <property type="term" value="F:proton-translocating NAD(P)+ transhydrogenase activity"/>
    <property type="evidence" value="ECO:0007669"/>
    <property type="project" value="UniProtKB-EC"/>
</dbReference>
<keyword evidence="6" id="KW-0520">NAD</keyword>
<feature type="domain" description="Alanine dehydrogenase/pyridine nucleotide transhydrogenase N-terminal" evidence="9">
    <location>
        <begin position="11"/>
        <end position="146"/>
    </location>
</feature>
<dbReference type="EMBL" id="JXZB01000001">
    <property type="protein sequence ID" value="KIQ66414.1"/>
    <property type="molecule type" value="Genomic_DNA"/>
</dbReference>
<feature type="domain" description="Alanine dehydrogenase/pyridine nucleotide transhydrogenase NAD(H)-binding" evidence="8">
    <location>
        <begin position="155"/>
        <end position="330"/>
    </location>
</feature>
<evidence type="ECO:0000256" key="2">
    <source>
        <dbReference type="ARBA" id="ARBA00012943"/>
    </source>
</evidence>
<dbReference type="PANTHER" id="PTHR10160">
    <property type="entry name" value="NAD(P) TRANSHYDROGENASE"/>
    <property type="match status" value="1"/>
</dbReference>
<dbReference type="SMART" id="SM01002">
    <property type="entry name" value="AlaDh_PNT_C"/>
    <property type="match status" value="1"/>
</dbReference>
<dbReference type="InterPro" id="IPR007886">
    <property type="entry name" value="AlaDH/PNT_N"/>
</dbReference>
<comment type="catalytic activity">
    <reaction evidence="7">
        <text>NAD(+) + NADPH + H(+)(in) = NADH + NADP(+) + H(+)(out)</text>
        <dbReference type="Rhea" id="RHEA:47992"/>
        <dbReference type="ChEBI" id="CHEBI:15378"/>
        <dbReference type="ChEBI" id="CHEBI:57540"/>
        <dbReference type="ChEBI" id="CHEBI:57783"/>
        <dbReference type="ChEBI" id="CHEBI:57945"/>
        <dbReference type="ChEBI" id="CHEBI:58349"/>
        <dbReference type="EC" id="7.1.1.1"/>
    </reaction>
</comment>
<dbReference type="Pfam" id="PF05222">
    <property type="entry name" value="AlaDh_PNT_N"/>
    <property type="match status" value="1"/>
</dbReference>
<dbReference type="AlphaFoldDB" id="A0A0D0PV57"/>
<dbReference type="GO" id="GO:0005886">
    <property type="term" value="C:plasma membrane"/>
    <property type="evidence" value="ECO:0007669"/>
    <property type="project" value="TreeGrafter"/>
</dbReference>
<keyword evidence="4" id="KW-0521">NADP</keyword>
<evidence type="ECO:0000256" key="5">
    <source>
        <dbReference type="ARBA" id="ARBA00022967"/>
    </source>
</evidence>
<gene>
    <name evidence="10" type="ORF">TR51_02030</name>
</gene>
<dbReference type="PRINTS" id="PR00419">
    <property type="entry name" value="ADXRDTASE"/>
</dbReference>
<dbReference type="Gene3D" id="3.40.50.720">
    <property type="entry name" value="NAD(P)-binding Rossmann-like Domain"/>
    <property type="match status" value="2"/>
</dbReference>
<name>A0A0D0PV57_KITGR</name>
<dbReference type="InterPro" id="IPR007698">
    <property type="entry name" value="AlaDH/PNT_NAD(H)-bd"/>
</dbReference>
<dbReference type="OrthoDB" id="9804592at2"/>
<dbReference type="STRING" id="2064.TR51_02030"/>
<evidence type="ECO:0000256" key="4">
    <source>
        <dbReference type="ARBA" id="ARBA00022857"/>
    </source>
</evidence>
<keyword evidence="3" id="KW-0547">Nucleotide-binding</keyword>
<dbReference type="Pfam" id="PF01262">
    <property type="entry name" value="AlaDh_PNT_C"/>
    <property type="match status" value="1"/>
</dbReference>
<sequence>METGAPRTVLGVFRETVPGERRVALVPDVVPAVGRLGLTVLIEPGAGAQAWLHDEAYLAAGAELAGHAELLHRADVLLGVHPPALDRLHDLRPGQLLIALLRPTAIPRPVGQWADRGVTAIGLDLADARLPAARPMDATASQARIAGYRAVLLAAERLGRCLPPWGTADTAFEPVRTLVVGAGPEGLQAVDTARRLGSRVQVAELRRQERAQAVALGAELVALPGFDPVAGDPELGEALAHRRSALGAVLAAVVPHYDLVVTALDVPGGEPPMLLRTDEVAAMRPGSVLVDLTAGPAHVPAPADSWAQGNLECARPGATTLVGDGVIVIGAGELAAQVPVTASEAYAHNVLALLTHLTRRDGLRVDPTDPVQDAMVVTHHGAVRHAATRRLLADATTAAGPPPP</sequence>
<reference evidence="10 11" key="1">
    <citation type="submission" date="2015-02" db="EMBL/GenBank/DDBJ databases">
        <title>Draft genome sequence of Kitasatospora griseola MF730-N6, a bafilomycin, terpentecin and satosporin producer.</title>
        <authorList>
            <person name="Arens J.C."/>
            <person name="Haltli B."/>
            <person name="Kerr R.G."/>
        </authorList>
    </citation>
    <scope>NUCLEOTIDE SEQUENCE [LARGE SCALE GENOMIC DNA]</scope>
    <source>
        <strain evidence="10 11">MF730-N6</strain>
    </source>
</reference>
<keyword evidence="11" id="KW-1185">Reference proteome</keyword>
<comment type="caution">
    <text evidence="10">The sequence shown here is derived from an EMBL/GenBank/DDBJ whole genome shotgun (WGS) entry which is preliminary data.</text>
</comment>
<comment type="function">
    <text evidence="1">The transhydrogenation between NADH and NADP is coupled to respiration and ATP hydrolysis and functions as a proton pump across the membrane.</text>
</comment>
<evidence type="ECO:0000256" key="6">
    <source>
        <dbReference type="ARBA" id="ARBA00023027"/>
    </source>
</evidence>
<dbReference type="InterPro" id="IPR036291">
    <property type="entry name" value="NAD(P)-bd_dom_sf"/>
</dbReference>